<dbReference type="PANTHER" id="PTHR10963:SF24">
    <property type="entry name" value="GLYCOSIDASE C21B10.07-RELATED"/>
    <property type="match status" value="1"/>
</dbReference>
<accession>G7DYQ1</accession>
<dbReference type="Proteomes" id="UP000009131">
    <property type="component" value="Unassembled WGS sequence"/>
</dbReference>
<keyword evidence="3" id="KW-1185">Reference proteome</keyword>
<gene>
    <name evidence="2" type="primary">Mo02368</name>
    <name evidence="2" type="ORF">E5Q_02368</name>
</gene>
<dbReference type="InterPro" id="IPR050546">
    <property type="entry name" value="Glycosyl_Hydrlase_16"/>
</dbReference>
<dbReference type="GO" id="GO:0009251">
    <property type="term" value="P:glucan catabolic process"/>
    <property type="evidence" value="ECO:0007669"/>
    <property type="project" value="TreeGrafter"/>
</dbReference>
<dbReference type="OMA" id="WETQESI"/>
<evidence type="ECO:0000256" key="1">
    <source>
        <dbReference type="SAM" id="SignalP"/>
    </source>
</evidence>
<dbReference type="OrthoDB" id="192832at2759"/>
<dbReference type="PANTHER" id="PTHR10963">
    <property type="entry name" value="GLYCOSYL HYDROLASE-RELATED"/>
    <property type="match status" value="1"/>
</dbReference>
<dbReference type="HOGENOM" id="CLU_016972_1_1_1"/>
<reference evidence="2 3" key="1">
    <citation type="journal article" date="2011" name="J. Gen. Appl. Microbiol.">
        <title>Draft genome sequencing of the enigmatic basidiomycete Mixia osmundae.</title>
        <authorList>
            <person name="Nishida H."/>
            <person name="Nagatsuka Y."/>
            <person name="Sugiyama J."/>
        </authorList>
    </citation>
    <scope>NUCLEOTIDE SEQUENCE [LARGE SCALE GENOMIC DNA]</scope>
    <source>
        <strain evidence="3">CBS 9802 / IAM 14324 / JCM 22182 / KY 12970</strain>
    </source>
</reference>
<feature type="signal peptide" evidence="1">
    <location>
        <begin position="1"/>
        <end position="15"/>
    </location>
</feature>
<dbReference type="InterPro" id="IPR013320">
    <property type="entry name" value="ConA-like_dom_sf"/>
</dbReference>
<protein>
    <submittedName>
        <fullName evidence="2">Uncharacterized protein</fullName>
    </submittedName>
</protein>
<name>G7DYQ1_MIXOS</name>
<comment type="caution">
    <text evidence="2">The sequence shown here is derived from an EMBL/GenBank/DDBJ whole genome shotgun (WGS) entry which is preliminary data.</text>
</comment>
<dbReference type="SUPFAM" id="SSF49899">
    <property type="entry name" value="Concanavalin A-like lectins/glucanases"/>
    <property type="match status" value="1"/>
</dbReference>
<dbReference type="RefSeq" id="XP_014570196.1">
    <property type="nucleotide sequence ID" value="XM_014714710.1"/>
</dbReference>
<dbReference type="InParanoid" id="G7DYQ1"/>
<evidence type="ECO:0000313" key="3">
    <source>
        <dbReference type="Proteomes" id="UP000009131"/>
    </source>
</evidence>
<dbReference type="EMBL" id="BABT02000062">
    <property type="protein sequence ID" value="GAA95711.1"/>
    <property type="molecule type" value="Genomic_DNA"/>
</dbReference>
<feature type="chain" id="PRO_5012226556" evidence="1">
    <location>
        <begin position="16"/>
        <end position="362"/>
    </location>
</feature>
<reference evidence="2 3" key="2">
    <citation type="journal article" date="2012" name="Open Biol.">
        <title>Characteristics of nucleosomes and linker DNA regions on the genome of the basidiomycete Mixia osmundae revealed by mono- and dinucleosome mapping.</title>
        <authorList>
            <person name="Nishida H."/>
            <person name="Kondo S."/>
            <person name="Matsumoto T."/>
            <person name="Suzuki Y."/>
            <person name="Yoshikawa H."/>
            <person name="Taylor T.D."/>
            <person name="Sugiyama J."/>
        </authorList>
    </citation>
    <scope>NUCLEOTIDE SEQUENCE [LARGE SCALE GENOMIC DNA]</scope>
    <source>
        <strain evidence="3">CBS 9802 / IAM 14324 / JCM 22182 / KY 12970</strain>
    </source>
</reference>
<sequence>MHGVLIALSLTSVHATQYALKDRIVGAQFYDRFDWYTEDDPTHGAVRYVTLNESLLRNMTSVYNGSFYLGVDAHLQPALGERASTRIKSKASYSEALIVLDLQHMPAGPGTWPAFWTSTANYDWPYGAEIDIIEGTNDQGPALSSLHTGPNCTMPTSDDGMTGERTTYIDCDSTFVQTGCGVSNTMPARVSNAVERDLKDVSRPVYTLDDRSGDPATRYSLYMSSRRNRDPSYGPEFNARGGGIWAMQRSLESIKIFYWLRDDPALPAILLSPHRTTLIDTLNWIPSAYFPLDQCDLSQWGAHEIILNTDLCGDLASEPFRSLNITTDDCPTYVRDHPEALQDAYWSVNALTIFTPLLIAKR</sequence>
<proteinExistence type="predicted"/>
<dbReference type="eggNOG" id="ENOG502QUM3">
    <property type="taxonomic scope" value="Eukaryota"/>
</dbReference>
<dbReference type="AlphaFoldDB" id="G7DYQ1"/>
<keyword evidence="1" id="KW-0732">Signal</keyword>
<dbReference type="STRING" id="764103.G7DYQ1"/>
<dbReference type="Gene3D" id="2.60.120.200">
    <property type="match status" value="1"/>
</dbReference>
<evidence type="ECO:0000313" key="2">
    <source>
        <dbReference type="EMBL" id="GAA95711.1"/>
    </source>
</evidence>
<dbReference type="Pfam" id="PF26113">
    <property type="entry name" value="GH16_XgeA"/>
    <property type="match status" value="2"/>
</dbReference>
<organism evidence="2 3">
    <name type="scientific">Mixia osmundae (strain CBS 9802 / IAM 14324 / JCM 22182 / KY 12970)</name>
    <dbReference type="NCBI Taxonomy" id="764103"/>
    <lineage>
        <taxon>Eukaryota</taxon>
        <taxon>Fungi</taxon>
        <taxon>Dikarya</taxon>
        <taxon>Basidiomycota</taxon>
        <taxon>Pucciniomycotina</taxon>
        <taxon>Mixiomycetes</taxon>
        <taxon>Mixiales</taxon>
        <taxon>Mixiaceae</taxon>
        <taxon>Mixia</taxon>
    </lineage>
</organism>